<comment type="catalytic activity">
    <reaction evidence="15">
        <text>dodecanoyl-CoA + H2O = dodecanoate + CoA + H(+)</text>
        <dbReference type="Rhea" id="RHEA:30135"/>
        <dbReference type="ChEBI" id="CHEBI:15377"/>
        <dbReference type="ChEBI" id="CHEBI:15378"/>
        <dbReference type="ChEBI" id="CHEBI:18262"/>
        <dbReference type="ChEBI" id="CHEBI:57287"/>
        <dbReference type="ChEBI" id="CHEBI:57375"/>
    </reaction>
    <physiologicalReaction direction="left-to-right" evidence="15">
        <dbReference type="Rhea" id="RHEA:30136"/>
    </physiologicalReaction>
</comment>
<dbReference type="SUPFAM" id="SSF54637">
    <property type="entry name" value="Thioesterase/thiol ester dehydrase-isomerase"/>
    <property type="match status" value="1"/>
</dbReference>
<dbReference type="CDD" id="cd03443">
    <property type="entry name" value="PaaI_thioesterase"/>
    <property type="match status" value="1"/>
</dbReference>
<evidence type="ECO:0000259" key="24">
    <source>
        <dbReference type="Pfam" id="PF03061"/>
    </source>
</evidence>
<evidence type="ECO:0000256" key="15">
    <source>
        <dbReference type="ARBA" id="ARBA00048074"/>
    </source>
</evidence>
<evidence type="ECO:0000256" key="21">
    <source>
        <dbReference type="ARBA" id="ARBA00075657"/>
    </source>
</evidence>
<sequence>MCKFEVKHLMSMLKDTKAFEQCLKTLNIVSMEHGKCIAEMKVLEEHTNPLGTLHGGLSATLVDSVSSYGLFTHEKGAVKSVSVNINVSYMGGAKLGEEIVIESNTLRVGKTLAFCEVLIKNKANGNVLVKGEHTKYLMR</sequence>
<evidence type="ECO:0000256" key="9">
    <source>
        <dbReference type="ARBA" id="ARBA00023098"/>
    </source>
</evidence>
<dbReference type="InterPro" id="IPR029069">
    <property type="entry name" value="HotDog_dom_sf"/>
</dbReference>
<dbReference type="FunFam" id="3.10.129.10:FF:000021">
    <property type="entry name" value="Acyl-coenzyme A thioesterase 13"/>
    <property type="match status" value="1"/>
</dbReference>
<comment type="subunit">
    <text evidence="19">Homotetramer. Interacts with PCTP.</text>
</comment>
<evidence type="ECO:0000256" key="13">
    <source>
        <dbReference type="ARBA" id="ARBA00047588"/>
    </source>
</evidence>
<evidence type="ECO:0000256" key="20">
    <source>
        <dbReference type="ARBA" id="ARBA00067273"/>
    </source>
</evidence>
<evidence type="ECO:0000256" key="10">
    <source>
        <dbReference type="ARBA" id="ARBA00023128"/>
    </source>
</evidence>
<evidence type="ECO:0000313" key="27">
    <source>
        <dbReference type="RefSeq" id="XP_028144999.1"/>
    </source>
</evidence>
<comment type="function">
    <text evidence="18">Catalyzes the hydrolysis of acyl-CoAs into free fatty acids and coenzyme A (CoASH), regulating their respective intracellular levels. Has acyl-CoA thioesterase activity towards medium (C12) and long-chain (C18) fatty acyl-CoA substrates. Can also hydrolyze 3-hydroxyphenylacetyl-CoA and 3,4-dihydroxyphenylacetyl-CoA (in vitro). May play a role in controlling adaptive thermogenesis.</text>
</comment>
<evidence type="ECO:0000256" key="8">
    <source>
        <dbReference type="ARBA" id="ARBA00022990"/>
    </source>
</evidence>
<name>A0A6P7G7G0_DIAVI</name>
<dbReference type="NCBIfam" id="TIGR00369">
    <property type="entry name" value="unchar_dom_1"/>
    <property type="match status" value="1"/>
</dbReference>
<evidence type="ECO:0000256" key="11">
    <source>
        <dbReference type="ARBA" id="ARBA00023212"/>
    </source>
</evidence>
<keyword evidence="8" id="KW-0007">Acetylation</keyword>
<feature type="domain" description="Thioesterase" evidence="24">
    <location>
        <begin position="51"/>
        <end position="124"/>
    </location>
</feature>
<comment type="catalytic activity">
    <reaction evidence="16">
        <text>hexanoyl-CoA + H2O = hexanoate + CoA + H(+)</text>
        <dbReference type="Rhea" id="RHEA:40115"/>
        <dbReference type="ChEBI" id="CHEBI:15377"/>
        <dbReference type="ChEBI" id="CHEBI:15378"/>
        <dbReference type="ChEBI" id="CHEBI:17120"/>
        <dbReference type="ChEBI" id="CHEBI:57287"/>
        <dbReference type="ChEBI" id="CHEBI:62620"/>
    </reaction>
    <physiologicalReaction direction="left-to-right" evidence="16">
        <dbReference type="Rhea" id="RHEA:40116"/>
    </physiologicalReaction>
</comment>
<keyword evidence="6" id="KW-0963">Cytoplasm</keyword>
<dbReference type="Proteomes" id="UP001652700">
    <property type="component" value="Unplaced"/>
</dbReference>
<keyword evidence="11" id="KW-0206">Cytoskeleton</keyword>
<evidence type="ECO:0000256" key="18">
    <source>
        <dbReference type="ARBA" id="ARBA00058205"/>
    </source>
</evidence>
<dbReference type="GO" id="GO:0006629">
    <property type="term" value="P:lipid metabolic process"/>
    <property type="evidence" value="ECO:0007669"/>
    <property type="project" value="UniProtKB-KW"/>
</dbReference>
<dbReference type="InterPro" id="IPR003736">
    <property type="entry name" value="PAAI_dom"/>
</dbReference>
<comment type="catalytic activity">
    <reaction evidence="14">
        <text>decanoyl-CoA + H2O = decanoate + CoA + H(+)</text>
        <dbReference type="Rhea" id="RHEA:40059"/>
        <dbReference type="ChEBI" id="CHEBI:15377"/>
        <dbReference type="ChEBI" id="CHEBI:15378"/>
        <dbReference type="ChEBI" id="CHEBI:27689"/>
        <dbReference type="ChEBI" id="CHEBI:57287"/>
        <dbReference type="ChEBI" id="CHEBI:61430"/>
    </reaction>
    <physiologicalReaction direction="left-to-right" evidence="14">
        <dbReference type="Rhea" id="RHEA:40060"/>
    </physiologicalReaction>
</comment>
<dbReference type="GO" id="GO:0047617">
    <property type="term" value="F:fatty acyl-CoA hydrolase activity"/>
    <property type="evidence" value="ECO:0007669"/>
    <property type="project" value="InterPro"/>
</dbReference>
<evidence type="ECO:0000256" key="3">
    <source>
        <dbReference type="ARBA" id="ARBA00004186"/>
    </source>
</evidence>
<keyword evidence="7" id="KW-0378">Hydrolase</keyword>
<evidence type="ECO:0000256" key="22">
    <source>
        <dbReference type="ARBA" id="ARBA00081533"/>
    </source>
</evidence>
<dbReference type="Gene3D" id="3.10.129.10">
    <property type="entry name" value="Hotdog Thioesterase"/>
    <property type="match status" value="1"/>
</dbReference>
<keyword evidence="12" id="KW-0539">Nucleus</keyword>
<dbReference type="RefSeq" id="XP_028144999.1">
    <property type="nucleotide sequence ID" value="XM_028289198.1"/>
</dbReference>
<comment type="catalytic activity">
    <reaction evidence="17">
        <text>a fatty acyl-CoA + H2O = a fatty acid + CoA + H(+)</text>
        <dbReference type="Rhea" id="RHEA:16781"/>
        <dbReference type="ChEBI" id="CHEBI:15377"/>
        <dbReference type="ChEBI" id="CHEBI:15378"/>
        <dbReference type="ChEBI" id="CHEBI:28868"/>
        <dbReference type="ChEBI" id="CHEBI:57287"/>
        <dbReference type="ChEBI" id="CHEBI:77636"/>
    </reaction>
    <physiologicalReaction direction="left-to-right" evidence="17">
        <dbReference type="Rhea" id="RHEA:16782"/>
    </physiologicalReaction>
</comment>
<evidence type="ECO:0000313" key="26">
    <source>
        <dbReference type="Proteomes" id="UP001652700"/>
    </source>
</evidence>
<reference evidence="25" key="2">
    <citation type="submission" date="2025-05" db="UniProtKB">
        <authorList>
            <consortium name="EnsemblMetazoa"/>
        </authorList>
    </citation>
    <scope>IDENTIFICATION</scope>
</reference>
<evidence type="ECO:0000256" key="12">
    <source>
        <dbReference type="ARBA" id="ARBA00023242"/>
    </source>
</evidence>
<dbReference type="InterPro" id="IPR039298">
    <property type="entry name" value="ACOT13"/>
</dbReference>
<proteinExistence type="inferred from homology"/>
<evidence type="ECO:0000256" key="7">
    <source>
        <dbReference type="ARBA" id="ARBA00022801"/>
    </source>
</evidence>
<evidence type="ECO:0000256" key="5">
    <source>
        <dbReference type="ARBA" id="ARBA00008324"/>
    </source>
</evidence>
<dbReference type="GO" id="GO:0005634">
    <property type="term" value="C:nucleus"/>
    <property type="evidence" value="ECO:0007669"/>
    <property type="project" value="UniProtKB-SubCell"/>
</dbReference>
<dbReference type="PANTHER" id="PTHR21660:SF1">
    <property type="entry name" value="ACYL-COENZYME A THIOESTERASE 13"/>
    <property type="match status" value="1"/>
</dbReference>
<keyword evidence="26" id="KW-1185">Reference proteome</keyword>
<comment type="similarity">
    <text evidence="5">Belongs to the thioesterase PaaI family.</text>
</comment>
<dbReference type="GO" id="GO:0005829">
    <property type="term" value="C:cytosol"/>
    <property type="evidence" value="ECO:0007669"/>
    <property type="project" value="UniProtKB-SubCell"/>
</dbReference>
<gene>
    <name evidence="27" type="primary">LOC114338596</name>
</gene>
<dbReference type="PANTHER" id="PTHR21660">
    <property type="entry name" value="THIOESTERASE SUPERFAMILY MEMBER-RELATED"/>
    <property type="match status" value="1"/>
</dbReference>
<dbReference type="AlphaFoldDB" id="A0A6P7G7G0"/>
<dbReference type="EnsemblMetazoa" id="XM_050655710.1">
    <property type="protein sequence ID" value="XP_050511667.1"/>
    <property type="gene ID" value="LOC126887835"/>
</dbReference>
<dbReference type="InParanoid" id="A0A6P7G7G0"/>
<evidence type="ECO:0000256" key="17">
    <source>
        <dbReference type="ARBA" id="ARBA00052976"/>
    </source>
</evidence>
<dbReference type="GO" id="GO:0005739">
    <property type="term" value="C:mitochondrion"/>
    <property type="evidence" value="ECO:0007669"/>
    <property type="project" value="UniProtKB-SubCell"/>
</dbReference>
<protein>
    <recommendedName>
        <fullName evidence="20">Acyl-coenzyme A thioesterase 13</fullName>
    </recommendedName>
    <alternativeName>
        <fullName evidence="22">Hotdog-fold thioesterase superfamily member 2</fullName>
    </alternativeName>
    <alternativeName>
        <fullName evidence="21">Palmitoyl-CoA hydrolase</fullName>
    </alternativeName>
    <alternativeName>
        <fullName evidence="23">Thioesterase superfamily member 2</fullName>
    </alternativeName>
</protein>
<comment type="catalytic activity">
    <reaction evidence="13">
        <text>octanoyl-CoA + H2O = octanoate + CoA + H(+)</text>
        <dbReference type="Rhea" id="RHEA:30143"/>
        <dbReference type="ChEBI" id="CHEBI:15377"/>
        <dbReference type="ChEBI" id="CHEBI:15378"/>
        <dbReference type="ChEBI" id="CHEBI:25646"/>
        <dbReference type="ChEBI" id="CHEBI:57287"/>
        <dbReference type="ChEBI" id="CHEBI:57386"/>
    </reaction>
    <physiologicalReaction direction="left-to-right" evidence="13">
        <dbReference type="Rhea" id="RHEA:30144"/>
    </physiologicalReaction>
</comment>
<evidence type="ECO:0000256" key="4">
    <source>
        <dbReference type="ARBA" id="ARBA00004514"/>
    </source>
</evidence>
<dbReference type="InterPro" id="IPR006683">
    <property type="entry name" value="Thioestr_dom"/>
</dbReference>
<accession>A0A6P7G7G0</accession>
<evidence type="ECO:0000256" key="19">
    <source>
        <dbReference type="ARBA" id="ARBA00064709"/>
    </source>
</evidence>
<dbReference type="FunCoup" id="A0A6P7G7G0">
    <property type="interactions" value="954"/>
</dbReference>
<dbReference type="Pfam" id="PF03061">
    <property type="entry name" value="4HBT"/>
    <property type="match status" value="1"/>
</dbReference>
<evidence type="ECO:0000256" key="6">
    <source>
        <dbReference type="ARBA" id="ARBA00022490"/>
    </source>
</evidence>
<dbReference type="GO" id="GO:0005819">
    <property type="term" value="C:spindle"/>
    <property type="evidence" value="ECO:0007669"/>
    <property type="project" value="UniProtKB-SubCell"/>
</dbReference>
<keyword evidence="9" id="KW-0443">Lipid metabolism</keyword>
<evidence type="ECO:0000256" key="14">
    <source>
        <dbReference type="ARBA" id="ARBA00047969"/>
    </source>
</evidence>
<evidence type="ECO:0000256" key="2">
    <source>
        <dbReference type="ARBA" id="ARBA00004173"/>
    </source>
</evidence>
<dbReference type="OrthoDB" id="46529at2759"/>
<evidence type="ECO:0000256" key="23">
    <source>
        <dbReference type="ARBA" id="ARBA00083956"/>
    </source>
</evidence>
<evidence type="ECO:0000313" key="25">
    <source>
        <dbReference type="EnsemblMetazoa" id="XP_050511667.1"/>
    </source>
</evidence>
<evidence type="ECO:0000256" key="16">
    <source>
        <dbReference type="ARBA" id="ARBA00050199"/>
    </source>
</evidence>
<keyword evidence="10" id="KW-0496">Mitochondrion</keyword>
<organism evidence="27">
    <name type="scientific">Diabrotica virgifera virgifera</name>
    <name type="common">western corn rootworm</name>
    <dbReference type="NCBI Taxonomy" id="50390"/>
    <lineage>
        <taxon>Eukaryota</taxon>
        <taxon>Metazoa</taxon>
        <taxon>Ecdysozoa</taxon>
        <taxon>Arthropoda</taxon>
        <taxon>Hexapoda</taxon>
        <taxon>Insecta</taxon>
        <taxon>Pterygota</taxon>
        <taxon>Neoptera</taxon>
        <taxon>Endopterygota</taxon>
        <taxon>Coleoptera</taxon>
        <taxon>Polyphaga</taxon>
        <taxon>Cucujiformia</taxon>
        <taxon>Chrysomeloidea</taxon>
        <taxon>Chrysomelidae</taxon>
        <taxon>Galerucinae</taxon>
        <taxon>Diabroticina</taxon>
        <taxon>Diabroticites</taxon>
        <taxon>Diabrotica</taxon>
    </lineage>
</organism>
<comment type="subcellular location">
    <subcellularLocation>
        <location evidence="3">Cytoplasm</location>
        <location evidence="3">Cytoskeleton</location>
        <location evidence="3">Spindle</location>
    </subcellularLocation>
    <subcellularLocation>
        <location evidence="4">Cytoplasm</location>
        <location evidence="4">Cytosol</location>
    </subcellularLocation>
    <subcellularLocation>
        <location evidence="2">Mitochondrion</location>
    </subcellularLocation>
    <subcellularLocation>
        <location evidence="1">Nucleus</location>
    </subcellularLocation>
</comment>
<reference evidence="27" key="1">
    <citation type="submission" date="2025-04" db="UniProtKB">
        <authorList>
            <consortium name="RefSeq"/>
        </authorList>
    </citation>
    <scope>IDENTIFICATION</scope>
    <source>
        <tissue evidence="27">Whole insect</tissue>
    </source>
</reference>
<evidence type="ECO:0000256" key="1">
    <source>
        <dbReference type="ARBA" id="ARBA00004123"/>
    </source>
</evidence>